<keyword evidence="3" id="KW-1003">Cell membrane</keyword>
<proteinExistence type="inferred from homology"/>
<dbReference type="GO" id="GO:0044780">
    <property type="term" value="P:bacterial-type flagellum assembly"/>
    <property type="evidence" value="ECO:0007669"/>
    <property type="project" value="TreeGrafter"/>
</dbReference>
<dbReference type="Gene3D" id="3.40.50.12790">
    <property type="entry name" value="FHIPEP family, domain 4"/>
    <property type="match status" value="1"/>
</dbReference>
<dbReference type="EMBL" id="CP006644">
    <property type="protein sequence ID" value="AHE55661.1"/>
    <property type="molecule type" value="Genomic_DNA"/>
</dbReference>
<evidence type="ECO:0000313" key="8">
    <source>
        <dbReference type="EMBL" id="AHE55661.1"/>
    </source>
</evidence>
<dbReference type="Gene3D" id="3.40.30.60">
    <property type="entry name" value="FHIPEP family, domain 1"/>
    <property type="match status" value="1"/>
</dbReference>
<dbReference type="KEGG" id="ssan:NX02_20010"/>
<evidence type="ECO:0000256" key="5">
    <source>
        <dbReference type="ARBA" id="ARBA00022989"/>
    </source>
</evidence>
<comment type="similarity">
    <text evidence="2">Belongs to the FHIPEP (flagella/HR/invasion proteins export pore) family.</text>
</comment>
<feature type="transmembrane region" description="Helical" evidence="7">
    <location>
        <begin position="273"/>
        <end position="290"/>
    </location>
</feature>
<evidence type="ECO:0008006" key="10">
    <source>
        <dbReference type="Google" id="ProtNLM"/>
    </source>
</evidence>
<dbReference type="PANTHER" id="PTHR30161">
    <property type="entry name" value="FLAGELLAR EXPORT PROTEIN, MEMBRANE FLHA SUBUNIT-RELATED"/>
    <property type="match status" value="1"/>
</dbReference>
<feature type="transmembrane region" description="Helical" evidence="7">
    <location>
        <begin position="227"/>
        <end position="253"/>
    </location>
</feature>
<dbReference type="InterPro" id="IPR001712">
    <property type="entry name" value="T3SS_FHIPEP"/>
</dbReference>
<dbReference type="RefSeq" id="WP_025293811.1">
    <property type="nucleotide sequence ID" value="NZ_CP006644.1"/>
</dbReference>
<gene>
    <name evidence="8" type="ORF">NX02_20010</name>
</gene>
<dbReference type="Pfam" id="PF00771">
    <property type="entry name" value="FHIPEP"/>
    <property type="match status" value="1"/>
</dbReference>
<keyword evidence="9" id="KW-1185">Reference proteome</keyword>
<evidence type="ECO:0000256" key="7">
    <source>
        <dbReference type="SAM" id="Phobius"/>
    </source>
</evidence>
<name>W0AEY3_9SPHN</name>
<reference evidence="8 9" key="1">
    <citation type="submission" date="2013-07" db="EMBL/GenBank/DDBJ databases">
        <title>Completed genome of Sphingomonas sanxanigenens NX02.</title>
        <authorList>
            <person name="Ma T."/>
            <person name="Huang H."/>
            <person name="Wu M."/>
            <person name="Li X."/>
            <person name="Li G."/>
        </authorList>
    </citation>
    <scope>NUCLEOTIDE SEQUENCE [LARGE SCALE GENOMIC DNA]</scope>
    <source>
        <strain evidence="8 9">NX02</strain>
    </source>
</reference>
<feature type="transmembrane region" description="Helical" evidence="7">
    <location>
        <begin position="99"/>
        <end position="125"/>
    </location>
</feature>
<evidence type="ECO:0000313" key="9">
    <source>
        <dbReference type="Proteomes" id="UP000018851"/>
    </source>
</evidence>
<comment type="subcellular location">
    <subcellularLocation>
        <location evidence="1">Cell membrane</location>
        <topology evidence="1">Multi-pass membrane protein</topology>
    </subcellularLocation>
</comment>
<dbReference type="OrthoDB" id="9759185at2"/>
<dbReference type="InterPro" id="IPR042194">
    <property type="entry name" value="FHIPEP_1"/>
</dbReference>
<dbReference type="PANTHER" id="PTHR30161:SF1">
    <property type="entry name" value="FLAGELLAR BIOSYNTHESIS PROTEIN FLHA-RELATED"/>
    <property type="match status" value="1"/>
</dbReference>
<dbReference type="Proteomes" id="UP000018851">
    <property type="component" value="Chromosome"/>
</dbReference>
<dbReference type="InterPro" id="IPR042193">
    <property type="entry name" value="FHIPEP_3"/>
</dbReference>
<evidence type="ECO:0000256" key="3">
    <source>
        <dbReference type="ARBA" id="ARBA00022475"/>
    </source>
</evidence>
<protein>
    <recommendedName>
        <fullName evidence="10">Flagellar biosynthesis protein FlhA</fullName>
    </recommendedName>
</protein>
<dbReference type="PRINTS" id="PR00949">
    <property type="entry name" value="TYPE3IMAPROT"/>
</dbReference>
<keyword evidence="5 7" id="KW-1133">Transmembrane helix</keyword>
<keyword evidence="4 7" id="KW-0812">Transmembrane</keyword>
<evidence type="ECO:0000256" key="6">
    <source>
        <dbReference type="ARBA" id="ARBA00023136"/>
    </source>
</evidence>
<evidence type="ECO:0000256" key="4">
    <source>
        <dbReference type="ARBA" id="ARBA00022692"/>
    </source>
</evidence>
<dbReference type="STRING" id="1123269.NX02_20010"/>
<feature type="transmembrane region" description="Helical" evidence="7">
    <location>
        <begin position="67"/>
        <end position="87"/>
    </location>
</feature>
<dbReference type="HOGENOM" id="CLU_015346_3_0_5"/>
<dbReference type="GO" id="GO:0005886">
    <property type="term" value="C:plasma membrane"/>
    <property type="evidence" value="ECO:0007669"/>
    <property type="project" value="UniProtKB-SubCell"/>
</dbReference>
<evidence type="ECO:0000256" key="1">
    <source>
        <dbReference type="ARBA" id="ARBA00004651"/>
    </source>
</evidence>
<keyword evidence="6 7" id="KW-0472">Membrane</keyword>
<dbReference type="GO" id="GO:0009306">
    <property type="term" value="P:protein secretion"/>
    <property type="evidence" value="ECO:0007669"/>
    <property type="project" value="InterPro"/>
</dbReference>
<feature type="transmembrane region" description="Helical" evidence="7">
    <location>
        <begin position="195"/>
        <end position="221"/>
    </location>
</feature>
<accession>W0AEY3</accession>
<feature type="transmembrane region" description="Helical" evidence="7">
    <location>
        <begin position="12"/>
        <end position="30"/>
    </location>
</feature>
<dbReference type="InterPro" id="IPR042196">
    <property type="entry name" value="FHIPEP_4"/>
</dbReference>
<dbReference type="Gene3D" id="1.10.8.540">
    <property type="entry name" value="FHIPEP family, domain 3"/>
    <property type="match status" value="1"/>
</dbReference>
<organism evidence="8 9">
    <name type="scientific">Sphingomonas sanxanigenens DSM 19645 = NX02</name>
    <dbReference type="NCBI Taxonomy" id="1123269"/>
    <lineage>
        <taxon>Bacteria</taxon>
        <taxon>Pseudomonadati</taxon>
        <taxon>Pseudomonadota</taxon>
        <taxon>Alphaproteobacteria</taxon>
        <taxon>Sphingomonadales</taxon>
        <taxon>Sphingomonadaceae</taxon>
        <taxon>Sphingomonas</taxon>
    </lineage>
</organism>
<feature type="transmembrane region" description="Helical" evidence="7">
    <location>
        <begin position="36"/>
        <end position="55"/>
    </location>
</feature>
<evidence type="ECO:0000256" key="2">
    <source>
        <dbReference type="ARBA" id="ARBA00008835"/>
    </source>
</evidence>
<sequence length="677" mass="73608">MFATAVGKNQDLFLVGAVLAILMILFAPIPPAMLDMFIIMNFALALTILLLTFYVEKPVEFSTFPSLLLVGTLFRLSLNVAATRLILTQAHAGDVIDSIGSFAVQGSFIVGLVVFFILVVVQYIVVTSGAQRVSEVAARFVLDSVPGQQMSIDADLNMGLIDQNEAKRRRANLEKEASFYGAMDGASKFVKGDAIAGIIILLINIFAGWIIGVAQLGLGWYKALQTFTLLTIGDGIVTQVPALIISVATGIIVTRSASDRQLSTEVLRQLTSVPKIPLIVITALLILLALPGMPKWPILILMALMAALWFTLRRRTEAAETALFDEGEQEATEQGDMRAPPPIEILLGRDLSAHWQSYKAVLSERIAALRVQQEKSTGFTFPAVTFHDGASLAPNDYEIALFGARHASGHLYPEKTLAIRGTSTDARPLAGIEARDPAFGLPATWIDDDSRDEARGSGYTLVDPITALMTHLGEVVRVEMPTLLSRADVVAMLEGVRSRQPGLIEEMIPAIMSVSDIQRVLQALLAEEVPIRNIDLIIESLADVGRGTKDPAELNELVRQRLSHSICHSLRGHNDALSVLSLNPRIESQISDSIRRSDGNGMFVIEPRLAEQLVRKLAANADAMTSQGLAPVLLCGPDIRRHLKTFTRRSVPRLAVLSVNEIPHTIDLQSFAVISSE</sequence>
<dbReference type="PIRSF" id="PIRSF005419">
    <property type="entry name" value="FlhA"/>
    <property type="match status" value="1"/>
</dbReference>
<dbReference type="eggNOG" id="COG1298">
    <property type="taxonomic scope" value="Bacteria"/>
</dbReference>
<dbReference type="AlphaFoldDB" id="W0AEY3"/>
<dbReference type="PATRIC" id="fig|1123269.5.peg.3912"/>